<feature type="transmembrane region" description="Helical" evidence="1">
    <location>
        <begin position="180"/>
        <end position="198"/>
    </location>
</feature>
<dbReference type="Proteomes" id="UP001271769">
    <property type="component" value="Unassembled WGS sequence"/>
</dbReference>
<evidence type="ECO:0000259" key="2">
    <source>
        <dbReference type="Pfam" id="PF00892"/>
    </source>
</evidence>
<sequence length="332" mass="36384">MADKPLSAGEKQIAGDRPLFGILCLVTAGFVFSFFNAIVKHLSTNGMPVMEVAWGRYVFHLLFALVYAGLARHIERPAVAPVQTYWWQPWREMLRARKPGLQFLRSLLMLATTLLFFLAVSHIDLASATAVAFVEPMVITILSFFLLKEQVGVRRWSAVAIGFIGVLIVIRPGFGMVSLAILLPVFSASTGATYNVLTRIAARYDSNVTSLFYAALVGCLVLSAFMPLVWQAPSVNEWLLLAALGFSGGLAHTLVIRAFTFASASIIAPFIYLQLVWATAIGYVWFDMLPAITTWIGGAVIIATGIYTAHRERIRGREKMAPVLATDISPKG</sequence>
<feature type="domain" description="EamA" evidence="2">
    <location>
        <begin position="180"/>
        <end position="303"/>
    </location>
</feature>
<name>A0ABU5DZI9_9PROT</name>
<organism evidence="3 4">
    <name type="scientific">Dongia rigui</name>
    <dbReference type="NCBI Taxonomy" id="940149"/>
    <lineage>
        <taxon>Bacteria</taxon>
        <taxon>Pseudomonadati</taxon>
        <taxon>Pseudomonadota</taxon>
        <taxon>Alphaproteobacteria</taxon>
        <taxon>Rhodospirillales</taxon>
        <taxon>Dongiaceae</taxon>
        <taxon>Dongia</taxon>
    </lineage>
</organism>
<keyword evidence="1" id="KW-0472">Membrane</keyword>
<feature type="transmembrane region" description="Helical" evidence="1">
    <location>
        <begin position="210"/>
        <end position="232"/>
    </location>
</feature>
<feature type="transmembrane region" description="Helical" evidence="1">
    <location>
        <begin position="126"/>
        <end position="147"/>
    </location>
</feature>
<feature type="domain" description="EamA" evidence="2">
    <location>
        <begin position="20"/>
        <end position="170"/>
    </location>
</feature>
<dbReference type="EMBL" id="JAXCLX010000001">
    <property type="protein sequence ID" value="MDY0871951.1"/>
    <property type="molecule type" value="Genomic_DNA"/>
</dbReference>
<keyword evidence="1" id="KW-0812">Transmembrane</keyword>
<feature type="transmembrane region" description="Helical" evidence="1">
    <location>
        <begin position="266"/>
        <end position="286"/>
    </location>
</feature>
<feature type="transmembrane region" description="Helical" evidence="1">
    <location>
        <begin position="292"/>
        <end position="310"/>
    </location>
</feature>
<dbReference type="Pfam" id="PF00892">
    <property type="entry name" value="EamA"/>
    <property type="match status" value="2"/>
</dbReference>
<gene>
    <name evidence="3" type="ORF">SMD31_08455</name>
</gene>
<feature type="transmembrane region" description="Helical" evidence="1">
    <location>
        <begin position="103"/>
        <end position="120"/>
    </location>
</feature>
<protein>
    <submittedName>
        <fullName evidence="3">DMT family transporter</fullName>
    </submittedName>
</protein>
<dbReference type="SUPFAM" id="SSF103481">
    <property type="entry name" value="Multidrug resistance efflux transporter EmrE"/>
    <property type="match status" value="2"/>
</dbReference>
<dbReference type="PANTHER" id="PTHR22911">
    <property type="entry name" value="ACYL-MALONYL CONDENSING ENZYME-RELATED"/>
    <property type="match status" value="1"/>
</dbReference>
<keyword evidence="4" id="KW-1185">Reference proteome</keyword>
<evidence type="ECO:0000313" key="3">
    <source>
        <dbReference type="EMBL" id="MDY0871951.1"/>
    </source>
</evidence>
<accession>A0ABU5DZI9</accession>
<feature type="transmembrane region" description="Helical" evidence="1">
    <location>
        <begin position="238"/>
        <end position="259"/>
    </location>
</feature>
<reference evidence="3 4" key="1">
    <citation type="journal article" date="2013" name="Antonie Van Leeuwenhoek">
        <title>Dongia rigui sp. nov., isolated from freshwater of a large wetland in Korea.</title>
        <authorList>
            <person name="Baik K.S."/>
            <person name="Hwang Y.M."/>
            <person name="Choi J.S."/>
            <person name="Kwon J."/>
            <person name="Seong C.N."/>
        </authorList>
    </citation>
    <scope>NUCLEOTIDE SEQUENCE [LARGE SCALE GENOMIC DNA]</scope>
    <source>
        <strain evidence="3 4">04SU4-P</strain>
    </source>
</reference>
<dbReference type="Gene3D" id="1.10.3730.20">
    <property type="match status" value="1"/>
</dbReference>
<dbReference type="PANTHER" id="PTHR22911:SF103">
    <property type="entry name" value="BLR2811 PROTEIN"/>
    <property type="match status" value="1"/>
</dbReference>
<proteinExistence type="predicted"/>
<evidence type="ECO:0000256" key="1">
    <source>
        <dbReference type="SAM" id="Phobius"/>
    </source>
</evidence>
<feature type="transmembrane region" description="Helical" evidence="1">
    <location>
        <begin position="54"/>
        <end position="71"/>
    </location>
</feature>
<feature type="transmembrane region" description="Helical" evidence="1">
    <location>
        <begin position="156"/>
        <end position="174"/>
    </location>
</feature>
<evidence type="ECO:0000313" key="4">
    <source>
        <dbReference type="Proteomes" id="UP001271769"/>
    </source>
</evidence>
<comment type="caution">
    <text evidence="3">The sequence shown here is derived from an EMBL/GenBank/DDBJ whole genome shotgun (WGS) entry which is preliminary data.</text>
</comment>
<dbReference type="RefSeq" id="WP_320500374.1">
    <property type="nucleotide sequence ID" value="NZ_JAXCLX010000001.1"/>
</dbReference>
<dbReference type="InterPro" id="IPR000620">
    <property type="entry name" value="EamA_dom"/>
</dbReference>
<dbReference type="InterPro" id="IPR037185">
    <property type="entry name" value="EmrE-like"/>
</dbReference>
<feature type="transmembrane region" description="Helical" evidence="1">
    <location>
        <begin position="20"/>
        <end position="39"/>
    </location>
</feature>
<keyword evidence="1" id="KW-1133">Transmembrane helix</keyword>